<feature type="chain" id="PRO_5040442062" evidence="1">
    <location>
        <begin position="18"/>
        <end position="311"/>
    </location>
</feature>
<dbReference type="PANTHER" id="PTHR42039">
    <property type="entry name" value="PUTATIVE (AFU_ORTHOLOGUE AFUA_3G02940)-RELATED"/>
    <property type="match status" value="1"/>
</dbReference>
<dbReference type="InterPro" id="IPR038903">
    <property type="entry name" value="Allergen_Asp_f_4"/>
</dbReference>
<evidence type="ECO:0000313" key="2">
    <source>
        <dbReference type="EMBL" id="KAF4125402.1"/>
    </source>
</evidence>
<keyword evidence="3" id="KW-1185">Reference proteome</keyword>
<dbReference type="Proteomes" id="UP000749293">
    <property type="component" value="Unassembled WGS sequence"/>
</dbReference>
<gene>
    <name evidence="2" type="ORF">GMORB2_4242</name>
</gene>
<dbReference type="Pfam" id="PF25312">
    <property type="entry name" value="Allergen_Asp_f_4"/>
    <property type="match status" value="1"/>
</dbReference>
<keyword evidence="1" id="KW-0732">Signal</keyword>
<dbReference type="EMBL" id="JAANYQ010000003">
    <property type="protein sequence ID" value="KAF4125402.1"/>
    <property type="molecule type" value="Genomic_DNA"/>
</dbReference>
<evidence type="ECO:0000313" key="3">
    <source>
        <dbReference type="Proteomes" id="UP000749293"/>
    </source>
</evidence>
<comment type="caution">
    <text evidence="2">The sequence shown here is derived from an EMBL/GenBank/DDBJ whole genome shotgun (WGS) entry which is preliminary data.</text>
</comment>
<dbReference type="GO" id="GO:0019863">
    <property type="term" value="F:IgE binding"/>
    <property type="evidence" value="ECO:0007669"/>
    <property type="project" value="InterPro"/>
</dbReference>
<proteinExistence type="predicted"/>
<accession>A0A9P5D3W5</accession>
<evidence type="ECO:0000256" key="1">
    <source>
        <dbReference type="SAM" id="SignalP"/>
    </source>
</evidence>
<feature type="signal peptide" evidence="1">
    <location>
        <begin position="1"/>
        <end position="17"/>
    </location>
</feature>
<dbReference type="GeneID" id="55970470"/>
<dbReference type="PANTHER" id="PTHR42039:SF1">
    <property type="entry name" value="PUTATIVE (AFU_ORTHOLOGUE AFUA_3G02940)-RELATED"/>
    <property type="match status" value="1"/>
</dbReference>
<protein>
    <submittedName>
        <fullName evidence="2">Allergen Asp</fullName>
    </submittedName>
</protein>
<reference evidence="2" key="1">
    <citation type="submission" date="2020-03" db="EMBL/GenBank/DDBJ databases">
        <title>Site-based positive gene gene selection in Geosmithia morbida across the United States reveals a broad range of putative effectors and factors for local host and environmental adapation.</title>
        <authorList>
            <person name="Onufrak A."/>
            <person name="Murdoch R.W."/>
            <person name="Gazis R."/>
            <person name="Huff M."/>
            <person name="Staton M."/>
            <person name="Klingeman W."/>
            <person name="Hadziabdic D."/>
        </authorList>
    </citation>
    <scope>NUCLEOTIDE SEQUENCE</scope>
    <source>
        <strain evidence="2">1262</strain>
    </source>
</reference>
<dbReference type="RefSeq" id="XP_035324054.1">
    <property type="nucleotide sequence ID" value="XM_035466217.1"/>
</dbReference>
<dbReference type="OrthoDB" id="118256at2759"/>
<dbReference type="AlphaFoldDB" id="A0A9P5D3W5"/>
<sequence>MKFSASVVLAAALGASAHPSRVGHKHAHRSLAERQEFVKAVNPVTVTTTITQGQVQAAAAPTAAPSSSSSSSSSATTTSSAAASSTSAASSSGGSGQGISAYTDFCSGNSKRATAAQIAYKGNTGTTSDYGCNMMLAQSSVAEEYDHVIILENASDDEQQCVCFNKIGSTGGINGFFTGNEALNFKLAAGETQHVVVDSNSQGGCTCGAGEVTLTAFGEFADTWLEFDMANESNDGWSGADASCLVSAAEGLNIPGLRVCDEANGSGTCSTINPGGTGTNAYLGGMEDLDGVGLNIPAGQVRLYVTVGYSS</sequence>
<organism evidence="2 3">
    <name type="scientific">Geosmithia morbida</name>
    <dbReference type="NCBI Taxonomy" id="1094350"/>
    <lineage>
        <taxon>Eukaryota</taxon>
        <taxon>Fungi</taxon>
        <taxon>Dikarya</taxon>
        <taxon>Ascomycota</taxon>
        <taxon>Pezizomycotina</taxon>
        <taxon>Sordariomycetes</taxon>
        <taxon>Hypocreomycetidae</taxon>
        <taxon>Hypocreales</taxon>
        <taxon>Bionectriaceae</taxon>
        <taxon>Geosmithia</taxon>
    </lineage>
</organism>
<dbReference type="GO" id="GO:0005576">
    <property type="term" value="C:extracellular region"/>
    <property type="evidence" value="ECO:0007669"/>
    <property type="project" value="InterPro"/>
</dbReference>
<name>A0A9P5D3W5_9HYPO</name>